<accession>A0A9D4LA56</accession>
<evidence type="ECO:0008006" key="6">
    <source>
        <dbReference type="Google" id="ProtNLM"/>
    </source>
</evidence>
<evidence type="ECO:0000256" key="2">
    <source>
        <dbReference type="PROSITE-ProRule" id="PRU00504"/>
    </source>
</evidence>
<proteinExistence type="predicted"/>
<dbReference type="Proteomes" id="UP000828390">
    <property type="component" value="Unassembled WGS sequence"/>
</dbReference>
<protein>
    <recommendedName>
        <fullName evidence="6">B box-type domain-containing protein</fullName>
    </recommendedName>
</protein>
<keyword evidence="3" id="KW-0175">Coiled coil</keyword>
<reference evidence="4" key="1">
    <citation type="journal article" date="2019" name="bioRxiv">
        <title>The Genome of the Zebra Mussel, Dreissena polymorpha: A Resource for Invasive Species Research.</title>
        <authorList>
            <person name="McCartney M.A."/>
            <person name="Auch B."/>
            <person name="Kono T."/>
            <person name="Mallez S."/>
            <person name="Zhang Y."/>
            <person name="Obille A."/>
            <person name="Becker A."/>
            <person name="Abrahante J.E."/>
            <person name="Garbe J."/>
            <person name="Badalamenti J.P."/>
            <person name="Herman A."/>
            <person name="Mangelson H."/>
            <person name="Liachko I."/>
            <person name="Sullivan S."/>
            <person name="Sone E.D."/>
            <person name="Koren S."/>
            <person name="Silverstein K.A.T."/>
            <person name="Beckman K.B."/>
            <person name="Gohl D.M."/>
        </authorList>
    </citation>
    <scope>NUCLEOTIDE SEQUENCE</scope>
    <source>
        <strain evidence="4">Duluth1</strain>
        <tissue evidence="4">Whole animal</tissue>
    </source>
</reference>
<keyword evidence="1" id="KW-0677">Repeat</keyword>
<dbReference type="SUPFAM" id="SSF101898">
    <property type="entry name" value="NHL repeat"/>
    <property type="match status" value="1"/>
</dbReference>
<evidence type="ECO:0000313" key="4">
    <source>
        <dbReference type="EMBL" id="KAH3853347.1"/>
    </source>
</evidence>
<evidence type="ECO:0000313" key="5">
    <source>
        <dbReference type="Proteomes" id="UP000828390"/>
    </source>
</evidence>
<gene>
    <name evidence="4" type="ORF">DPMN_095869</name>
</gene>
<dbReference type="PROSITE" id="PS51125">
    <property type="entry name" value="NHL"/>
    <property type="match status" value="1"/>
</dbReference>
<feature type="coiled-coil region" evidence="3">
    <location>
        <begin position="32"/>
        <end position="135"/>
    </location>
</feature>
<keyword evidence="5" id="KW-1185">Reference proteome</keyword>
<dbReference type="Gene3D" id="2.120.10.30">
    <property type="entry name" value="TolB, C-terminal domain"/>
    <property type="match status" value="1"/>
</dbReference>
<name>A0A9D4LA56_DREPO</name>
<comment type="caution">
    <text evidence="4">The sequence shown here is derived from an EMBL/GenBank/DDBJ whole genome shotgun (WGS) entry which is preliminary data.</text>
</comment>
<reference evidence="4" key="2">
    <citation type="submission" date="2020-11" db="EMBL/GenBank/DDBJ databases">
        <authorList>
            <person name="McCartney M.A."/>
            <person name="Auch B."/>
            <person name="Kono T."/>
            <person name="Mallez S."/>
            <person name="Becker A."/>
            <person name="Gohl D.M."/>
            <person name="Silverstein K.A.T."/>
            <person name="Koren S."/>
            <person name="Bechman K.B."/>
            <person name="Herman A."/>
            <person name="Abrahante J.E."/>
            <person name="Garbe J."/>
        </authorList>
    </citation>
    <scope>NUCLEOTIDE SEQUENCE</scope>
    <source>
        <strain evidence="4">Duluth1</strain>
        <tissue evidence="4">Whole animal</tissue>
    </source>
</reference>
<evidence type="ECO:0000256" key="3">
    <source>
        <dbReference type="SAM" id="Coils"/>
    </source>
</evidence>
<dbReference type="InterPro" id="IPR011042">
    <property type="entry name" value="6-blade_b-propeller_TolB-like"/>
</dbReference>
<dbReference type="Pfam" id="PF01436">
    <property type="entry name" value="NHL"/>
    <property type="match status" value="1"/>
</dbReference>
<dbReference type="InterPro" id="IPR001258">
    <property type="entry name" value="NHL_repeat"/>
</dbReference>
<organism evidence="4 5">
    <name type="scientific">Dreissena polymorpha</name>
    <name type="common">Zebra mussel</name>
    <name type="synonym">Mytilus polymorpha</name>
    <dbReference type="NCBI Taxonomy" id="45954"/>
    <lineage>
        <taxon>Eukaryota</taxon>
        <taxon>Metazoa</taxon>
        <taxon>Spiralia</taxon>
        <taxon>Lophotrochozoa</taxon>
        <taxon>Mollusca</taxon>
        <taxon>Bivalvia</taxon>
        <taxon>Autobranchia</taxon>
        <taxon>Heteroconchia</taxon>
        <taxon>Euheterodonta</taxon>
        <taxon>Imparidentia</taxon>
        <taxon>Neoheterodontei</taxon>
        <taxon>Myida</taxon>
        <taxon>Dreissenoidea</taxon>
        <taxon>Dreissenidae</taxon>
        <taxon>Dreissena</taxon>
    </lineage>
</organism>
<feature type="repeat" description="NHL" evidence="2">
    <location>
        <begin position="224"/>
        <end position="255"/>
    </location>
</feature>
<sequence length="434" mass="48916">MFCQDHSQLCCSDCVELNHRRCTTFALISESVKKLSVDMQKLSNKMQAILAELSKFMRTQEASIQGSYTEKLQQIRELRKQLNAALDKLENKTLKKLYEMRTTLQTSLKKDVDHCSRLKDELQQLGEAVNGLHDKSKKEMEFIASRKCMDKIQESESYLKSKHVKVQSSITFKAKVNIEQYLSQQVSQYAVSVQSLTLEMKPEQVLTVKRKSKYNVKISEDKSQNCCIRGICSLPSGQVIVADSNNKRVKFLDKHYNVSSHCDLSGCPWDICQITSMEVALTVNNDVQFMSVTNGHLVNGRNLQLPHDAVGIAHHQGALYITSRTALYHYTLTGTLVKKLYEDTGGGITVYTCAVSPAGDKIYVTNNCQHKLITLATDGTLISTFTDRELQHPQCVHVTPAGQVLVCGCASQTLIQVNCEGNKNWPLWLHRKMD</sequence>
<evidence type="ECO:0000256" key="1">
    <source>
        <dbReference type="ARBA" id="ARBA00022737"/>
    </source>
</evidence>
<dbReference type="EMBL" id="JAIWYP010000003">
    <property type="protein sequence ID" value="KAH3853347.1"/>
    <property type="molecule type" value="Genomic_DNA"/>
</dbReference>
<dbReference type="AlphaFoldDB" id="A0A9D4LA56"/>